<name>A0AC60W221_9ARCH</name>
<gene>
    <name evidence="1" type="ORF">H2B05_01555</name>
</gene>
<dbReference type="EMBL" id="JACENC010000066">
    <property type="protein sequence ID" value="MBA4453617.1"/>
    <property type="molecule type" value="Genomic_DNA"/>
</dbReference>
<accession>A0AC60W221</accession>
<protein>
    <submittedName>
        <fullName evidence="1">Uncharacterized protein</fullName>
    </submittedName>
</protein>
<comment type="caution">
    <text evidence="1">The sequence shown here is derived from an EMBL/GenBank/DDBJ whole genome shotgun (WGS) entry which is preliminary data.</text>
</comment>
<evidence type="ECO:0000313" key="1">
    <source>
        <dbReference type="EMBL" id="MBA4453617.1"/>
    </source>
</evidence>
<dbReference type="Proteomes" id="UP000526786">
    <property type="component" value="Unassembled WGS sequence"/>
</dbReference>
<organism evidence="1 2">
    <name type="scientific">Candidatus Nitrosomaritimum aestuariumsis</name>
    <dbReference type="NCBI Taxonomy" id="3342354"/>
    <lineage>
        <taxon>Archaea</taxon>
        <taxon>Nitrososphaerota</taxon>
        <taxon>Nitrososphaeria</taxon>
        <taxon>Nitrosopumilales</taxon>
        <taxon>Nitrosopumilaceae</taxon>
        <taxon>Candidatus Nitrosomaritimum</taxon>
    </lineage>
</organism>
<reference evidence="1 2" key="1">
    <citation type="journal article" date="2020" name="Appl. Environ. Microbiol.">
        <title>Genomic Characteristics of a Novel Species of Ammonia-Oxidizing Archaea from the Jiulong River Estuary.</title>
        <authorList>
            <person name="Zou D."/>
            <person name="Wan R."/>
            <person name="Han L."/>
            <person name="Xu M.N."/>
            <person name="Liu Y."/>
            <person name="Liu H."/>
            <person name="Kao S.J."/>
            <person name="Li M."/>
        </authorList>
    </citation>
    <scope>NUCLEOTIDE SEQUENCE [LARGE SCALE GENOMIC DNA]</scope>
    <source>
        <strain evidence="1">W2bin3</strain>
    </source>
</reference>
<sequence>MPELLSKKYFVLYGLIPLLMFSFASSYGETPSPLEQTKQGVPANEVACKEGLVLMVRESGTPACLTAPSYLRSVDRGWGVADLDLLQSHPEHVDAIISAVMQNRELREQVIERIAANPDVIEKIKNNERMMSVLEGKGMPNQGQAGAQMGGMFGSTEAGKQMEQAMSSMGFNMGGDSKIGNMMGKMVDKMMPNVMQGMENSPSMGAQMRTSDNLMGKLLK</sequence>
<evidence type="ECO:0000313" key="2">
    <source>
        <dbReference type="Proteomes" id="UP000526786"/>
    </source>
</evidence>
<proteinExistence type="predicted"/>